<keyword evidence="2 5" id="KW-0812">Transmembrane</keyword>
<feature type="transmembrane region" description="Helical" evidence="5">
    <location>
        <begin position="68"/>
        <end position="87"/>
    </location>
</feature>
<feature type="domain" description="RETREG1-3/ARL6IP-like N-terminal reticulon-homology" evidence="6">
    <location>
        <begin position="52"/>
        <end position="99"/>
    </location>
</feature>
<protein>
    <submittedName>
        <fullName evidence="7">Putative conserved plasma membrane protein</fullName>
    </submittedName>
</protein>
<dbReference type="InterPro" id="IPR057282">
    <property type="entry name" value="RETREG1-3-like_RHD"/>
</dbReference>
<sequence length="310" mass="34135">HCGVGIAATLAVSWLQIRPLGLLCIALMALWILKYLSISFKIIPPPELKAKLSVGYQKLVQLRKDRPPVFCGLICAVLVALAVIGHIVSGSCIVVFGLIVAGLISTKYKFEIVKEEWKSLTIDHDVDEFLPEVNESNLFVLQQASTEAMVISPTEQIKEDEEKNEEVPSELLIPDPIPEIDENSEGTSDEDDLLIKTPVLPQNQAIEFKTGYFKKDSSISSSSSDDDSLSKGLNFDAVDTKEKHRLTQSASSGSQILPNLVTELFTRSLGITSSDSKNFLVDDKYQKLRSAESSDESEFEILSTDDLNNS</sequence>
<accession>A0A0K8TQL4</accession>
<organism evidence="7">
    <name type="scientific">Tabanus bromius</name>
    <name type="common">Band-eyed brown horse fly</name>
    <dbReference type="NCBI Taxonomy" id="304241"/>
    <lineage>
        <taxon>Eukaryota</taxon>
        <taxon>Metazoa</taxon>
        <taxon>Ecdysozoa</taxon>
        <taxon>Arthropoda</taxon>
        <taxon>Hexapoda</taxon>
        <taxon>Insecta</taxon>
        <taxon>Pterygota</taxon>
        <taxon>Neoptera</taxon>
        <taxon>Endopterygota</taxon>
        <taxon>Diptera</taxon>
        <taxon>Brachycera</taxon>
        <taxon>Tabanomorpha</taxon>
        <taxon>Tabanoidea</taxon>
        <taxon>Tabanidae</taxon>
        <taxon>Tabanus</taxon>
    </lineage>
</organism>
<name>A0A0K8TQL4_TABBR</name>
<evidence type="ECO:0000256" key="1">
    <source>
        <dbReference type="ARBA" id="ARBA00004141"/>
    </source>
</evidence>
<evidence type="ECO:0000256" key="4">
    <source>
        <dbReference type="ARBA" id="ARBA00023136"/>
    </source>
</evidence>
<reference evidence="7" key="1">
    <citation type="journal article" date="2015" name="Insect Biochem. Mol. Biol.">
        <title>An insight into the sialome of the horse fly, Tabanus bromius.</title>
        <authorList>
            <person name="Ribeiro J.M."/>
            <person name="Kazimirova M."/>
            <person name="Takac P."/>
            <person name="Andersen J.F."/>
            <person name="Francischetti I.M."/>
        </authorList>
    </citation>
    <scope>NUCLEOTIDE SEQUENCE</scope>
</reference>
<evidence type="ECO:0000256" key="2">
    <source>
        <dbReference type="ARBA" id="ARBA00022692"/>
    </source>
</evidence>
<feature type="transmembrane region" description="Helical" evidence="5">
    <location>
        <begin position="20"/>
        <end position="43"/>
    </location>
</feature>
<evidence type="ECO:0000256" key="5">
    <source>
        <dbReference type="SAM" id="Phobius"/>
    </source>
</evidence>
<keyword evidence="3 5" id="KW-1133">Transmembrane helix</keyword>
<dbReference type="GO" id="GO:0005783">
    <property type="term" value="C:endoplasmic reticulum"/>
    <property type="evidence" value="ECO:0007669"/>
    <property type="project" value="UniProtKB-ARBA"/>
</dbReference>
<dbReference type="Pfam" id="PF24456">
    <property type="entry name" value="RHD_RETREG1-3"/>
    <property type="match status" value="1"/>
</dbReference>
<evidence type="ECO:0000256" key="3">
    <source>
        <dbReference type="ARBA" id="ARBA00022989"/>
    </source>
</evidence>
<dbReference type="GO" id="GO:0016020">
    <property type="term" value="C:membrane"/>
    <property type="evidence" value="ECO:0007669"/>
    <property type="project" value="UniProtKB-SubCell"/>
</dbReference>
<evidence type="ECO:0000259" key="6">
    <source>
        <dbReference type="Pfam" id="PF24456"/>
    </source>
</evidence>
<dbReference type="EMBL" id="GDAI01001155">
    <property type="protein sequence ID" value="JAI16448.1"/>
    <property type="molecule type" value="mRNA"/>
</dbReference>
<feature type="non-terminal residue" evidence="7">
    <location>
        <position position="1"/>
    </location>
</feature>
<comment type="subcellular location">
    <subcellularLocation>
        <location evidence="1">Membrane</location>
        <topology evidence="1">Multi-pass membrane protein</topology>
    </subcellularLocation>
</comment>
<keyword evidence="4 5" id="KW-0472">Membrane</keyword>
<proteinExistence type="evidence at transcript level"/>
<dbReference type="AlphaFoldDB" id="A0A0K8TQL4"/>
<evidence type="ECO:0000313" key="7">
    <source>
        <dbReference type="EMBL" id="JAI16448.1"/>
    </source>
</evidence>